<feature type="chain" id="PRO_5029013214" description="Transporter" evidence="2">
    <location>
        <begin position="22"/>
        <end position="314"/>
    </location>
</feature>
<feature type="transmembrane region" description="Helical" evidence="1">
    <location>
        <begin position="283"/>
        <end position="308"/>
    </location>
</feature>
<feature type="signal peptide" evidence="2">
    <location>
        <begin position="1"/>
        <end position="21"/>
    </location>
</feature>
<keyword evidence="1" id="KW-0472">Membrane</keyword>
<evidence type="ECO:0000256" key="2">
    <source>
        <dbReference type="SAM" id="SignalP"/>
    </source>
</evidence>
<keyword evidence="1" id="KW-1133">Transmembrane helix</keyword>
<keyword evidence="1" id="KW-0812">Transmembrane</keyword>
<evidence type="ECO:0000256" key="1">
    <source>
        <dbReference type="SAM" id="Phobius"/>
    </source>
</evidence>
<organism evidence="3 4">
    <name type="scientific">Salmonirosea aquatica</name>
    <dbReference type="NCBI Taxonomy" id="2654236"/>
    <lineage>
        <taxon>Bacteria</taxon>
        <taxon>Pseudomonadati</taxon>
        <taxon>Bacteroidota</taxon>
        <taxon>Cytophagia</taxon>
        <taxon>Cytophagales</taxon>
        <taxon>Spirosomataceae</taxon>
        <taxon>Salmonirosea</taxon>
    </lineage>
</organism>
<dbReference type="RefSeq" id="WP_152761782.1">
    <property type="nucleotide sequence ID" value="NZ_WHLY01000002.1"/>
</dbReference>
<dbReference type="EMBL" id="WHLY01000002">
    <property type="protein sequence ID" value="MPR35056.1"/>
    <property type="molecule type" value="Genomic_DNA"/>
</dbReference>
<evidence type="ECO:0008006" key="5">
    <source>
        <dbReference type="Google" id="ProtNLM"/>
    </source>
</evidence>
<gene>
    <name evidence="3" type="ORF">GBK04_17280</name>
</gene>
<dbReference type="Proteomes" id="UP000479293">
    <property type="component" value="Unassembled WGS sequence"/>
</dbReference>
<proteinExistence type="predicted"/>
<keyword evidence="4" id="KW-1185">Reference proteome</keyword>
<comment type="caution">
    <text evidence="3">The sequence shown here is derived from an EMBL/GenBank/DDBJ whole genome shotgun (WGS) entry which is preliminary data.</text>
</comment>
<reference evidence="3 4" key="1">
    <citation type="submission" date="2019-10" db="EMBL/GenBank/DDBJ databases">
        <title>Draft Genome Sequence of Cytophagaceae sp. SJW1-29.</title>
        <authorList>
            <person name="Choi A."/>
        </authorList>
    </citation>
    <scope>NUCLEOTIDE SEQUENCE [LARGE SCALE GENOMIC DNA]</scope>
    <source>
        <strain evidence="3 4">SJW1-29</strain>
    </source>
</reference>
<evidence type="ECO:0000313" key="4">
    <source>
        <dbReference type="Proteomes" id="UP000479293"/>
    </source>
</evidence>
<accession>A0A7C9BDV0</accession>
<dbReference type="AlphaFoldDB" id="A0A7C9BDV0"/>
<protein>
    <recommendedName>
        <fullName evidence="5">Transporter</fullName>
    </recommendedName>
</protein>
<name>A0A7C9BDV0_9BACT</name>
<keyword evidence="2" id="KW-0732">Signal</keyword>
<sequence length="314" mass="34553">MKTQLFLFLLLFGTISYSAQAQDADSTAFKPVNATIFLKDGTQLRGLLLSESPVGVRIRTDNLGEMTVTTDKIERVEKNMDGFYRNGQYWFPNPHSTRYFFAPSALPLSRREGYYQNAYVFVNSVSVGVTDHFTMGGGFVLNPTFRDWQVVFLTPKISFPSQSNVTFSLGVIAIGVFNRRYEYDPQTGVSRKNGFGTDLAGIGYGTLTFGDAERNGSVGLGWGFSDSDIGSSPVINLSYMTRVGRKLGFVTENWIVIPSQNSDTGAVLSGGLRFFGEKMSVDLALLVPTASGVGFIAIPYVDFVVLFGQKKKKK</sequence>
<evidence type="ECO:0000313" key="3">
    <source>
        <dbReference type="EMBL" id="MPR35056.1"/>
    </source>
</evidence>